<evidence type="ECO:0000256" key="2">
    <source>
        <dbReference type="SAM" id="Phobius"/>
    </source>
</evidence>
<evidence type="ECO:0000313" key="4">
    <source>
        <dbReference type="Proteomes" id="UP000614047"/>
    </source>
</evidence>
<gene>
    <name evidence="3" type="ORF">IW256_001380</name>
</gene>
<keyword evidence="2" id="KW-0472">Membrane</keyword>
<dbReference type="AlphaFoldDB" id="A0A931DFC2"/>
<keyword evidence="2" id="KW-1133">Transmembrane helix</keyword>
<feature type="compositionally biased region" description="Gly residues" evidence="1">
    <location>
        <begin position="17"/>
        <end position="28"/>
    </location>
</feature>
<dbReference type="Proteomes" id="UP000614047">
    <property type="component" value="Unassembled WGS sequence"/>
</dbReference>
<keyword evidence="4" id="KW-1185">Reference proteome</keyword>
<evidence type="ECO:0008006" key="5">
    <source>
        <dbReference type="Google" id="ProtNLM"/>
    </source>
</evidence>
<evidence type="ECO:0000313" key="3">
    <source>
        <dbReference type="EMBL" id="MBG6087267.1"/>
    </source>
</evidence>
<sequence length="165" mass="16052">MNGDDDLPGPAAHQGPAGNGGAGAGDGAGEAPNEALEAFVSGAAYAALGVLGAVIGLIGSFAQEWTAGPVPVAGLVLIAVNFGTALAAGRAMGGRLAAAIPTLVWAAVAFAMSVRRPEGDLVVPGTLTGYLFIIGGLVAGVAAVSLVPSRRPPGEWLTGRASARE</sequence>
<evidence type="ECO:0000256" key="1">
    <source>
        <dbReference type="SAM" id="MobiDB-lite"/>
    </source>
</evidence>
<accession>A0A931DFC2</accession>
<reference evidence="3" key="1">
    <citation type="submission" date="2020-11" db="EMBL/GenBank/DDBJ databases">
        <title>Sequencing the genomes of 1000 actinobacteria strains.</title>
        <authorList>
            <person name="Klenk H.-P."/>
        </authorList>
    </citation>
    <scope>NUCLEOTIDE SEQUENCE</scope>
    <source>
        <strain evidence="3">DSM 43175</strain>
    </source>
</reference>
<feature type="transmembrane region" description="Helical" evidence="2">
    <location>
        <begin position="68"/>
        <end position="89"/>
    </location>
</feature>
<keyword evidence="2" id="KW-0812">Transmembrane</keyword>
<name>A0A931DFC2_9ACTN</name>
<organism evidence="3 4">
    <name type="scientific">Actinomadura viridis</name>
    <dbReference type="NCBI Taxonomy" id="58110"/>
    <lineage>
        <taxon>Bacteria</taxon>
        <taxon>Bacillati</taxon>
        <taxon>Actinomycetota</taxon>
        <taxon>Actinomycetes</taxon>
        <taxon>Streptosporangiales</taxon>
        <taxon>Thermomonosporaceae</taxon>
        <taxon>Actinomadura</taxon>
    </lineage>
</organism>
<dbReference type="EMBL" id="JADOUA010000001">
    <property type="protein sequence ID" value="MBG6087267.1"/>
    <property type="molecule type" value="Genomic_DNA"/>
</dbReference>
<feature type="transmembrane region" description="Helical" evidence="2">
    <location>
        <begin position="43"/>
        <end position="62"/>
    </location>
</feature>
<feature type="transmembrane region" description="Helical" evidence="2">
    <location>
        <begin position="127"/>
        <end position="147"/>
    </location>
</feature>
<dbReference type="InterPro" id="IPR046095">
    <property type="entry name" value="DUF6113"/>
</dbReference>
<dbReference type="RefSeq" id="WP_197010158.1">
    <property type="nucleotide sequence ID" value="NZ_BAABES010000006.1"/>
</dbReference>
<dbReference type="Pfam" id="PF19608">
    <property type="entry name" value="DUF6113"/>
    <property type="match status" value="1"/>
</dbReference>
<comment type="caution">
    <text evidence="3">The sequence shown here is derived from an EMBL/GenBank/DDBJ whole genome shotgun (WGS) entry which is preliminary data.</text>
</comment>
<feature type="region of interest" description="Disordered" evidence="1">
    <location>
        <begin position="1"/>
        <end position="29"/>
    </location>
</feature>
<proteinExistence type="predicted"/>
<feature type="transmembrane region" description="Helical" evidence="2">
    <location>
        <begin position="96"/>
        <end position="115"/>
    </location>
</feature>
<protein>
    <recommendedName>
        <fullName evidence="5">Integral membrane protein</fullName>
    </recommendedName>
</protein>